<reference evidence="2" key="2">
    <citation type="submission" date="2025-09" db="UniProtKB">
        <authorList>
            <consortium name="Ensembl"/>
        </authorList>
    </citation>
    <scope>IDENTIFICATION</scope>
</reference>
<gene>
    <name evidence="2" type="primary">POLR2M</name>
</gene>
<dbReference type="InterPro" id="IPR051375">
    <property type="entry name" value="Tuftelin_GRINL1A/MYZAP/CCD68"/>
</dbReference>
<protein>
    <submittedName>
        <fullName evidence="2">RNA polymerase II subunit M</fullName>
    </submittedName>
</protein>
<dbReference type="GO" id="GO:0035556">
    <property type="term" value="P:intracellular signal transduction"/>
    <property type="evidence" value="ECO:0007669"/>
    <property type="project" value="TreeGrafter"/>
</dbReference>
<evidence type="ECO:0000313" key="2">
    <source>
        <dbReference type="Ensembl" id="ENSLLEP00000009680.1"/>
    </source>
</evidence>
<feature type="compositionally biased region" description="Basic and acidic residues" evidence="1">
    <location>
        <begin position="132"/>
        <end position="141"/>
    </location>
</feature>
<sequence>MSASGEHGRSAPGLDLRGKSVEELTEILERHEKLLSNQKFIAKLKDSGSKIKEFAEKVRLAIAERAEIDHKQELLSTFRTEFEAKKNEGENPVRLFLVQDLGYYDDRPRYKTEAPAATSAATKDPPGVLGNSEHHHPDRKSIPNKKPLNAPSRSTAAMYSEPDALLNVLEKISLTDCREEPSRVYVQRRNPYNVSGQKKSYFVDVIEKRAKNPVCKREKFKTNKFPPCSSSSSSCNTPVNTEANLSTEQTQEIKKKHLNDITAVTFPPLQHAPSKLISLEESISLQISQKQSYEDEQAKLAAHKLAERLHIKIGKFKPEGDSYMKYRDVKPDEEFET</sequence>
<dbReference type="AlphaFoldDB" id="A0A8C5M727"/>
<keyword evidence="3" id="KW-1185">Reference proteome</keyword>
<dbReference type="GO" id="GO:0005634">
    <property type="term" value="C:nucleus"/>
    <property type="evidence" value="ECO:0007669"/>
    <property type="project" value="InterPro"/>
</dbReference>
<dbReference type="OrthoDB" id="2408655at2759"/>
<dbReference type="GeneTree" id="ENSGT00950000183065"/>
<dbReference type="PRINTS" id="PR02085">
    <property type="entry name" value="POLR2GRINL1"/>
</dbReference>
<reference evidence="2" key="1">
    <citation type="submission" date="2025-08" db="UniProtKB">
        <authorList>
            <consortium name="Ensembl"/>
        </authorList>
    </citation>
    <scope>IDENTIFICATION</scope>
</reference>
<dbReference type="Ensembl" id="ENSLLET00000010056.1">
    <property type="protein sequence ID" value="ENSLLEP00000009680.1"/>
    <property type="gene ID" value="ENSLLEG00000006174.1"/>
</dbReference>
<dbReference type="Proteomes" id="UP000694569">
    <property type="component" value="Unplaced"/>
</dbReference>
<proteinExistence type="predicted"/>
<evidence type="ECO:0000256" key="1">
    <source>
        <dbReference type="SAM" id="MobiDB-lite"/>
    </source>
</evidence>
<organism evidence="2 3">
    <name type="scientific">Leptobrachium leishanense</name>
    <name type="common">Leishan spiny toad</name>
    <dbReference type="NCBI Taxonomy" id="445787"/>
    <lineage>
        <taxon>Eukaryota</taxon>
        <taxon>Metazoa</taxon>
        <taxon>Chordata</taxon>
        <taxon>Craniata</taxon>
        <taxon>Vertebrata</taxon>
        <taxon>Euteleostomi</taxon>
        <taxon>Amphibia</taxon>
        <taxon>Batrachia</taxon>
        <taxon>Anura</taxon>
        <taxon>Pelobatoidea</taxon>
        <taxon>Megophryidae</taxon>
        <taxon>Leptobrachium</taxon>
    </lineage>
</organism>
<dbReference type="GO" id="GO:0003711">
    <property type="term" value="F:transcription elongation factor activity"/>
    <property type="evidence" value="ECO:0007669"/>
    <property type="project" value="InterPro"/>
</dbReference>
<dbReference type="InterPro" id="IPR026213">
    <property type="entry name" value="GRINL1"/>
</dbReference>
<name>A0A8C5M727_9ANUR</name>
<dbReference type="GO" id="GO:0031674">
    <property type="term" value="C:I band"/>
    <property type="evidence" value="ECO:0007669"/>
    <property type="project" value="TreeGrafter"/>
</dbReference>
<dbReference type="PANTHER" id="PTHR23171:SF4">
    <property type="entry name" value="TUFTELIN"/>
    <property type="match status" value="1"/>
</dbReference>
<evidence type="ECO:0000313" key="3">
    <source>
        <dbReference type="Proteomes" id="UP000694569"/>
    </source>
</evidence>
<feature type="region of interest" description="Disordered" evidence="1">
    <location>
        <begin position="113"/>
        <end position="155"/>
    </location>
</feature>
<accession>A0A8C5M727</accession>
<dbReference type="PANTHER" id="PTHR23171">
    <property type="entry name" value="GDOWN1"/>
    <property type="match status" value="1"/>
</dbReference>
<dbReference type="GO" id="GO:0006368">
    <property type="term" value="P:transcription elongation by RNA polymerase II"/>
    <property type="evidence" value="ECO:0007669"/>
    <property type="project" value="InterPro"/>
</dbReference>
<dbReference type="Pfam" id="PF15328">
    <property type="entry name" value="GCOM2"/>
    <property type="match status" value="1"/>
</dbReference>